<dbReference type="GO" id="GO:0016020">
    <property type="term" value="C:membrane"/>
    <property type="evidence" value="ECO:0007669"/>
    <property type="project" value="InterPro"/>
</dbReference>
<feature type="signal peptide" evidence="2">
    <location>
        <begin position="1"/>
        <end position="23"/>
    </location>
</feature>
<dbReference type="AlphaFoldDB" id="A0A3E4MYB9"/>
<evidence type="ECO:0000313" key="4">
    <source>
        <dbReference type="Proteomes" id="UP000260862"/>
    </source>
</evidence>
<evidence type="ECO:0000256" key="2">
    <source>
        <dbReference type="RuleBase" id="RU363072"/>
    </source>
</evidence>
<gene>
    <name evidence="3" type="ORF">DXD04_10385</name>
</gene>
<comment type="caution">
    <text evidence="3">The sequence shown here is derived from an EMBL/GenBank/DDBJ whole genome shotgun (WGS) entry which is preliminary data.</text>
</comment>
<dbReference type="Gene3D" id="2.40.160.180">
    <property type="entry name" value="Carbohydrate-selective porin OprB"/>
    <property type="match status" value="1"/>
</dbReference>
<reference evidence="3 4" key="1">
    <citation type="submission" date="2018-08" db="EMBL/GenBank/DDBJ databases">
        <title>A genome reference for cultivated species of the human gut microbiota.</title>
        <authorList>
            <person name="Zou Y."/>
            <person name="Xue W."/>
            <person name="Luo G."/>
        </authorList>
    </citation>
    <scope>NUCLEOTIDE SEQUENCE [LARGE SCALE GENOMIC DNA]</scope>
    <source>
        <strain evidence="3 4">TF10-3AC</strain>
    </source>
</reference>
<evidence type="ECO:0000313" key="3">
    <source>
        <dbReference type="EMBL" id="RGK54703.1"/>
    </source>
</evidence>
<dbReference type="InterPro" id="IPR007049">
    <property type="entry name" value="Carb-sel_porin_OprB"/>
</dbReference>
<dbReference type="EMBL" id="QSQT01000018">
    <property type="protein sequence ID" value="RGK54703.1"/>
    <property type="molecule type" value="Genomic_DNA"/>
</dbReference>
<proteinExistence type="inferred from homology"/>
<keyword evidence="2" id="KW-0732">Signal</keyword>
<dbReference type="GO" id="GO:0008643">
    <property type="term" value="P:carbohydrate transport"/>
    <property type="evidence" value="ECO:0007669"/>
    <property type="project" value="InterPro"/>
</dbReference>
<organism evidence="3 4">
    <name type="scientific">Phocaeicola plebeius</name>
    <dbReference type="NCBI Taxonomy" id="310297"/>
    <lineage>
        <taxon>Bacteria</taxon>
        <taxon>Pseudomonadati</taxon>
        <taxon>Bacteroidota</taxon>
        <taxon>Bacteroidia</taxon>
        <taxon>Bacteroidales</taxon>
        <taxon>Bacteroidaceae</taxon>
        <taxon>Phocaeicola</taxon>
    </lineage>
</organism>
<evidence type="ECO:0008006" key="5">
    <source>
        <dbReference type="Google" id="ProtNLM"/>
    </source>
</evidence>
<dbReference type="InterPro" id="IPR038673">
    <property type="entry name" value="OprB_sf"/>
</dbReference>
<keyword evidence="4" id="KW-1185">Reference proteome</keyword>
<feature type="chain" id="PRO_5041011911" description="Porin" evidence="2">
    <location>
        <begin position="24"/>
        <end position="346"/>
    </location>
</feature>
<dbReference type="GO" id="GO:0015288">
    <property type="term" value="F:porin activity"/>
    <property type="evidence" value="ECO:0007669"/>
    <property type="project" value="InterPro"/>
</dbReference>
<dbReference type="Pfam" id="PF04966">
    <property type="entry name" value="OprB"/>
    <property type="match status" value="1"/>
</dbReference>
<accession>A0A3E4MYB9</accession>
<dbReference type="Proteomes" id="UP000260862">
    <property type="component" value="Unassembled WGS sequence"/>
</dbReference>
<name>A0A3E4MYB9_9BACT</name>
<protein>
    <recommendedName>
        <fullName evidence="5">Porin</fullName>
    </recommendedName>
</protein>
<evidence type="ECO:0000256" key="1">
    <source>
        <dbReference type="ARBA" id="ARBA00008769"/>
    </source>
</evidence>
<comment type="similarity">
    <text evidence="1 2">Belongs to the OprB family.</text>
</comment>
<sequence length="346" mass="38765">MVMTRFMKLFLSLAAVSCHCGLAQELQVSYTTELQSDFKQGSNWVNLLRLDFTHSLGKHTTLQAATISTARTRSESLADDFQTFSNIEEENHPLALATLGVQQQFGHSSLFFGIRNLNEDYFTSPATSLFTNSSCGIFPTLAADYQIANYPVASVGLHYELQFTRWSLQASVYNGKGYYRFAGKENVFRFCPQQDGILSITSLNYQQHGSKYHVGFALHSGMYMDYEEGTPENTEKERRKIIWGYAEQRLAPGLHALLQGSFQSGASRGCKSYAGAGLTWQCGKTEGGLFTDYARFSPSYEWASEFTWKIPCSGNGFIQPTLHFIQQAGAHYLIGLLRFSYVLPTT</sequence>